<dbReference type="EMBL" id="AAOG01000001">
    <property type="protein sequence ID" value="EAR13138.1"/>
    <property type="molecule type" value="Genomic_DNA"/>
</dbReference>
<dbReference type="Gene3D" id="3.50.30.50">
    <property type="entry name" value="Putative cyclase"/>
    <property type="match status" value="1"/>
</dbReference>
<evidence type="ECO:0000313" key="1">
    <source>
        <dbReference type="EMBL" id="EAR13138.1"/>
    </source>
</evidence>
<dbReference type="GO" id="GO:0019441">
    <property type="term" value="P:L-tryptophan catabolic process to kynurenine"/>
    <property type="evidence" value="ECO:0007669"/>
    <property type="project" value="InterPro"/>
</dbReference>
<accession>A4BVZ7</accession>
<proteinExistence type="predicted"/>
<comment type="caution">
    <text evidence="1">The sequence shown here is derived from an EMBL/GenBank/DDBJ whole genome shotgun (WGS) entry which is preliminary data.</text>
</comment>
<dbReference type="Pfam" id="PF04199">
    <property type="entry name" value="Cyclase"/>
    <property type="match status" value="1"/>
</dbReference>
<dbReference type="OrthoDB" id="9814192at2"/>
<name>A4BVZ7_9FLAO</name>
<dbReference type="eggNOG" id="COG1878">
    <property type="taxonomic scope" value="Bacteria"/>
</dbReference>
<dbReference type="SUPFAM" id="SSF102198">
    <property type="entry name" value="Putative cyclase"/>
    <property type="match status" value="1"/>
</dbReference>
<dbReference type="HOGENOM" id="CLU_1085135_0_0_10"/>
<evidence type="ECO:0008006" key="3">
    <source>
        <dbReference type="Google" id="ProtNLM"/>
    </source>
</evidence>
<dbReference type="GO" id="GO:0004061">
    <property type="term" value="F:arylformamidase activity"/>
    <property type="evidence" value="ECO:0007669"/>
    <property type="project" value="InterPro"/>
</dbReference>
<organism evidence="1 2">
    <name type="scientific">Polaribacter irgensii 23-P</name>
    <dbReference type="NCBI Taxonomy" id="313594"/>
    <lineage>
        <taxon>Bacteria</taxon>
        <taxon>Pseudomonadati</taxon>
        <taxon>Bacteroidota</taxon>
        <taxon>Flavobacteriia</taxon>
        <taxon>Flavobacteriales</taxon>
        <taxon>Flavobacteriaceae</taxon>
    </lineage>
</organism>
<dbReference type="InterPro" id="IPR007325">
    <property type="entry name" value="KFase/CYL"/>
</dbReference>
<dbReference type="STRING" id="313594.PI23P_01552"/>
<keyword evidence="2" id="KW-1185">Reference proteome</keyword>
<evidence type="ECO:0000313" key="2">
    <source>
        <dbReference type="Proteomes" id="UP000003053"/>
    </source>
</evidence>
<reference evidence="1 2" key="1">
    <citation type="submission" date="2006-02" db="EMBL/GenBank/DDBJ databases">
        <authorList>
            <person name="Murray A."/>
            <person name="Staley J."/>
            <person name="Ferriera S."/>
            <person name="Johnson J."/>
            <person name="Kravitz S."/>
            <person name="Halpern A."/>
            <person name="Remington K."/>
            <person name="Beeson K."/>
            <person name="Tran B."/>
            <person name="Rogers Y.-H."/>
            <person name="Friedman R."/>
            <person name="Venter J.C."/>
        </authorList>
    </citation>
    <scope>NUCLEOTIDE SEQUENCE [LARGE SCALE GENOMIC DNA]</scope>
    <source>
        <strain evidence="1 2">23-P</strain>
    </source>
</reference>
<sequence length="261" mass="29418">MCTNKKELILGNMKAIIEYNSRKITIDVSEPIDISIALDVSKENVNAWYVGAPKIFPVDFDGEIAKVSEGAVVNFNNIHFNPHAHITHTECVGHITEEFHSINQNLKHYFFVAEVVTVAPESSGKDFVISEKQLKTALRNKKRDAIVIRTIPNLKEKKSMQYSNTNPPYLLEEAAIYLREKGIKHLLIDLPSVDKEKDGGQLLVHNAFWNTAGIVRLDATITEFIYVPNAVEDGEYLLNLMIAPFENDATPSKPVLYKIIK</sequence>
<gene>
    <name evidence="1" type="ORF">PI23P_01552</name>
</gene>
<dbReference type="Proteomes" id="UP000003053">
    <property type="component" value="Unassembled WGS sequence"/>
</dbReference>
<dbReference type="AlphaFoldDB" id="A4BVZ7"/>
<dbReference type="InterPro" id="IPR037175">
    <property type="entry name" value="KFase_sf"/>
</dbReference>
<protein>
    <recommendedName>
        <fullName evidence="3">N-formylkynurenine (Aryl-) formamidase</fullName>
    </recommendedName>
</protein>